<dbReference type="GO" id="GO:0005849">
    <property type="term" value="C:mRNA cleavage factor complex"/>
    <property type="evidence" value="ECO:0007669"/>
    <property type="project" value="InterPro"/>
</dbReference>
<feature type="domain" description="Pcf11 C-terminal" evidence="3">
    <location>
        <begin position="136"/>
        <end position="188"/>
    </location>
</feature>
<dbReference type="AlphaFoldDB" id="M7TIE9"/>
<dbReference type="OMA" id="GGINEVM"/>
<name>M7TIE9_EUTLA</name>
<dbReference type="PANTHER" id="PTHR15921">
    <property type="entry name" value="PRE-MRNA CLEAVAGE COMPLEX II"/>
    <property type="match status" value="1"/>
</dbReference>
<dbReference type="Proteomes" id="UP000012174">
    <property type="component" value="Unassembled WGS sequence"/>
</dbReference>
<evidence type="ECO:0000313" key="4">
    <source>
        <dbReference type="EMBL" id="EMR66520.1"/>
    </source>
</evidence>
<dbReference type="HOGENOM" id="CLU_099895_0_0_1"/>
<dbReference type="PANTHER" id="PTHR15921:SF3">
    <property type="entry name" value="PRE-MRNA CLEAVAGE COMPLEX 2 PROTEIN PCF11"/>
    <property type="match status" value="1"/>
</dbReference>
<dbReference type="InterPro" id="IPR021605">
    <property type="entry name" value="Pcf11_Clp1-ID"/>
</dbReference>
<reference evidence="5" key="1">
    <citation type="journal article" date="2013" name="Genome Announc.">
        <title>Draft genome sequence of the grapevine dieback fungus Eutypa lata UCR-EL1.</title>
        <authorList>
            <person name="Blanco-Ulate B."/>
            <person name="Rolshausen P.E."/>
            <person name="Cantu D."/>
        </authorList>
    </citation>
    <scope>NUCLEOTIDE SEQUENCE [LARGE SCALE GENOMIC DNA]</scope>
    <source>
        <strain evidence="5">UCR-EL1</strain>
    </source>
</reference>
<dbReference type="STRING" id="1287681.M7TIE9"/>
<dbReference type="GO" id="GO:0003729">
    <property type="term" value="F:mRNA binding"/>
    <property type="evidence" value="ECO:0007669"/>
    <property type="project" value="InterPro"/>
</dbReference>
<dbReference type="eggNOG" id="KOG2071">
    <property type="taxonomic scope" value="Eukaryota"/>
</dbReference>
<sequence>MAPHTDIQARHRHRIFPTMANHPQDQHRSPLSHQLPSNLLNWEGTQCSQCGRRFTTDVAGKKKKTAHMDWHFKVNRRITEAEKRGQHRSWLVDKMDWIKSRETIDEDHVGHGGDGEASSGMGGAAAALKKAPKLQYIPVPDDPILANSVCPICQEKFETRWLDDAQEFVWPDAIKVGQRVYHASCHREAARDEPQPPARYARSTPEPVLGKRKAEQDELSSLRGKLKMEAA</sequence>
<dbReference type="EMBL" id="KB706639">
    <property type="protein sequence ID" value="EMR66520.1"/>
    <property type="molecule type" value="Genomic_DNA"/>
</dbReference>
<dbReference type="KEGG" id="ela:UCREL1_6500"/>
<evidence type="ECO:0000313" key="5">
    <source>
        <dbReference type="Proteomes" id="UP000012174"/>
    </source>
</evidence>
<dbReference type="OrthoDB" id="343582at2759"/>
<dbReference type="Pfam" id="PF21936">
    <property type="entry name" value="Pcf11_C"/>
    <property type="match status" value="1"/>
</dbReference>
<dbReference type="Pfam" id="PF11526">
    <property type="entry name" value="Pfc11_Clp1_ID"/>
    <property type="match status" value="1"/>
</dbReference>
<dbReference type="InterPro" id="IPR045154">
    <property type="entry name" value="PCF11-like"/>
</dbReference>
<dbReference type="GO" id="GO:0031124">
    <property type="term" value="P:mRNA 3'-end processing"/>
    <property type="evidence" value="ECO:0007669"/>
    <property type="project" value="InterPro"/>
</dbReference>
<evidence type="ECO:0000259" key="2">
    <source>
        <dbReference type="Pfam" id="PF11526"/>
    </source>
</evidence>
<dbReference type="InterPro" id="IPR054127">
    <property type="entry name" value="Pcf11_C"/>
</dbReference>
<feature type="domain" description="Pcf11 Clp1-ID" evidence="2">
    <location>
        <begin position="74"/>
        <end position="103"/>
    </location>
</feature>
<proteinExistence type="predicted"/>
<dbReference type="GO" id="GO:0006369">
    <property type="term" value="P:termination of RNA polymerase II transcription"/>
    <property type="evidence" value="ECO:0007669"/>
    <property type="project" value="InterPro"/>
</dbReference>
<evidence type="ECO:0000256" key="1">
    <source>
        <dbReference type="SAM" id="MobiDB-lite"/>
    </source>
</evidence>
<dbReference type="GO" id="GO:0000993">
    <property type="term" value="F:RNA polymerase II complex binding"/>
    <property type="evidence" value="ECO:0007669"/>
    <property type="project" value="InterPro"/>
</dbReference>
<evidence type="ECO:0000259" key="3">
    <source>
        <dbReference type="Pfam" id="PF21936"/>
    </source>
</evidence>
<gene>
    <name evidence="4" type="ORF">UCREL1_6500</name>
</gene>
<keyword evidence="5" id="KW-1185">Reference proteome</keyword>
<feature type="region of interest" description="Disordered" evidence="1">
    <location>
        <begin position="188"/>
        <end position="231"/>
    </location>
</feature>
<accession>M7TIE9</accession>
<protein>
    <submittedName>
        <fullName evidence="4">Putative mrna cleavage factor complex component pcf11 protein</fullName>
    </submittedName>
</protein>
<dbReference type="GO" id="GO:0005737">
    <property type="term" value="C:cytoplasm"/>
    <property type="evidence" value="ECO:0007669"/>
    <property type="project" value="TreeGrafter"/>
</dbReference>
<organism evidence="4 5">
    <name type="scientific">Eutypa lata (strain UCR-EL1)</name>
    <name type="common">Grapevine dieback disease fungus</name>
    <name type="synonym">Eutypa armeniacae</name>
    <dbReference type="NCBI Taxonomy" id="1287681"/>
    <lineage>
        <taxon>Eukaryota</taxon>
        <taxon>Fungi</taxon>
        <taxon>Dikarya</taxon>
        <taxon>Ascomycota</taxon>
        <taxon>Pezizomycotina</taxon>
        <taxon>Sordariomycetes</taxon>
        <taxon>Xylariomycetidae</taxon>
        <taxon>Xylariales</taxon>
        <taxon>Diatrypaceae</taxon>
        <taxon>Eutypa</taxon>
    </lineage>
</organism>